<dbReference type="Gene3D" id="1.10.10.10">
    <property type="entry name" value="Winged helix-like DNA-binding domain superfamily/Winged helix DNA-binding domain"/>
    <property type="match status" value="1"/>
</dbReference>
<keyword evidence="3" id="KW-0804">Transcription</keyword>
<dbReference type="InterPro" id="IPR018490">
    <property type="entry name" value="cNMP-bd_dom_sf"/>
</dbReference>
<dbReference type="InterPro" id="IPR012318">
    <property type="entry name" value="HTH_CRP"/>
</dbReference>
<evidence type="ECO:0000259" key="4">
    <source>
        <dbReference type="PROSITE" id="PS51063"/>
    </source>
</evidence>
<keyword evidence="2" id="KW-0238">DNA-binding</keyword>
<dbReference type="PROSITE" id="PS51063">
    <property type="entry name" value="HTH_CRP_2"/>
    <property type="match status" value="1"/>
</dbReference>
<sequence>MEHSCIVRHFQHFRSLSESDADLLKTLEQDPVKYRKNATVWSEHEEETHFFTLKSGWACAFHNLEDGSRQILDIFVPGDIIGIRECAFRRRLVSVVTLTEAELCPFPQDRLAKVFAQSSTLAGLFFMISSADQAILLQRLINLGRRNALVKLSHFLVEICERLKRACVELDQDFHLPLSQALLGDALGLSAVHVNRTVKILKEKQLIGRGHGSVDVLDLNGLKEIANFDDSYLERGSLTALVDGVTE</sequence>
<gene>
    <name evidence="5" type="ORF">soil367_13190</name>
</gene>
<keyword evidence="6" id="KW-1185">Reference proteome</keyword>
<dbReference type="Pfam" id="PF00027">
    <property type="entry name" value="cNMP_binding"/>
    <property type="match status" value="1"/>
</dbReference>
<dbReference type="EMBL" id="CP031093">
    <property type="protein sequence ID" value="QCF26809.1"/>
    <property type="molecule type" value="Genomic_DNA"/>
</dbReference>
<dbReference type="InterPro" id="IPR036390">
    <property type="entry name" value="WH_DNA-bd_sf"/>
</dbReference>
<dbReference type="Proteomes" id="UP000298049">
    <property type="component" value="Chromosome"/>
</dbReference>
<dbReference type="GO" id="GO:0006355">
    <property type="term" value="P:regulation of DNA-templated transcription"/>
    <property type="evidence" value="ECO:0007669"/>
    <property type="project" value="InterPro"/>
</dbReference>
<keyword evidence="1" id="KW-0805">Transcription regulation</keyword>
<dbReference type="Pfam" id="PF13545">
    <property type="entry name" value="HTH_Crp_2"/>
    <property type="match status" value="1"/>
</dbReference>
<dbReference type="SUPFAM" id="SSF46785">
    <property type="entry name" value="Winged helix' DNA-binding domain"/>
    <property type="match status" value="1"/>
</dbReference>
<dbReference type="InterPro" id="IPR014710">
    <property type="entry name" value="RmlC-like_jellyroll"/>
</dbReference>
<dbReference type="OrthoDB" id="9126850at2"/>
<dbReference type="CDD" id="cd00038">
    <property type="entry name" value="CAP_ED"/>
    <property type="match status" value="1"/>
</dbReference>
<accession>A0A4P7XI96</accession>
<dbReference type="KEGG" id="hmi:soil367_13190"/>
<dbReference type="AlphaFoldDB" id="A0A4P7XI96"/>
<dbReference type="InterPro" id="IPR000595">
    <property type="entry name" value="cNMP-bd_dom"/>
</dbReference>
<name>A0A4P7XI96_9ALTE</name>
<protein>
    <submittedName>
        <fullName evidence="5">Crp/Fnr family transcriptional regulator</fullName>
    </submittedName>
</protein>
<dbReference type="RefSeq" id="WP_136549515.1">
    <property type="nucleotide sequence ID" value="NZ_CP031093.1"/>
</dbReference>
<dbReference type="GO" id="GO:0003677">
    <property type="term" value="F:DNA binding"/>
    <property type="evidence" value="ECO:0007669"/>
    <property type="project" value="UniProtKB-KW"/>
</dbReference>
<dbReference type="SMART" id="SM00100">
    <property type="entry name" value="cNMP"/>
    <property type="match status" value="1"/>
</dbReference>
<dbReference type="InterPro" id="IPR036388">
    <property type="entry name" value="WH-like_DNA-bd_sf"/>
</dbReference>
<organism evidence="5 6">
    <name type="scientific">Hydrocarboniclastica marina</name>
    <dbReference type="NCBI Taxonomy" id="2259620"/>
    <lineage>
        <taxon>Bacteria</taxon>
        <taxon>Pseudomonadati</taxon>
        <taxon>Pseudomonadota</taxon>
        <taxon>Gammaproteobacteria</taxon>
        <taxon>Alteromonadales</taxon>
        <taxon>Alteromonadaceae</taxon>
        <taxon>Hydrocarboniclastica</taxon>
    </lineage>
</organism>
<reference evidence="5 6" key="1">
    <citation type="submission" date="2018-07" db="EMBL/GenBank/DDBJ databases">
        <title>Marsedoiliclastica nanhaica gen. nov. sp. nov., a novel marine hydrocarbonoclastic bacterium isolated from an in-situ enriched hydrocarbon-degrading consortium in deep-sea sediment.</title>
        <authorList>
            <person name="Dong C."/>
            <person name="Ma T."/>
            <person name="Liu R."/>
            <person name="Shao Z."/>
        </authorList>
    </citation>
    <scope>NUCLEOTIDE SEQUENCE [LARGE SCALE GENOMIC DNA]</scope>
    <source>
        <strain evidence="6">soil36-7</strain>
    </source>
</reference>
<feature type="domain" description="HTH crp-type" evidence="4">
    <location>
        <begin position="146"/>
        <end position="220"/>
    </location>
</feature>
<evidence type="ECO:0000313" key="5">
    <source>
        <dbReference type="EMBL" id="QCF26809.1"/>
    </source>
</evidence>
<dbReference type="Gene3D" id="2.60.120.10">
    <property type="entry name" value="Jelly Rolls"/>
    <property type="match status" value="1"/>
</dbReference>
<proteinExistence type="predicted"/>
<evidence type="ECO:0000256" key="3">
    <source>
        <dbReference type="ARBA" id="ARBA00023163"/>
    </source>
</evidence>
<dbReference type="SUPFAM" id="SSF51206">
    <property type="entry name" value="cAMP-binding domain-like"/>
    <property type="match status" value="1"/>
</dbReference>
<evidence type="ECO:0000256" key="1">
    <source>
        <dbReference type="ARBA" id="ARBA00023015"/>
    </source>
</evidence>
<evidence type="ECO:0000256" key="2">
    <source>
        <dbReference type="ARBA" id="ARBA00023125"/>
    </source>
</evidence>
<evidence type="ECO:0000313" key="6">
    <source>
        <dbReference type="Proteomes" id="UP000298049"/>
    </source>
</evidence>
<dbReference type="SMART" id="SM00419">
    <property type="entry name" value="HTH_CRP"/>
    <property type="match status" value="1"/>
</dbReference>